<dbReference type="PANTHER" id="PTHR30269:SF0">
    <property type="entry name" value="MEMBRANE TRANSPORTER PROTEIN YFCA-RELATED"/>
    <property type="match status" value="1"/>
</dbReference>
<feature type="transmembrane region" description="Helical" evidence="8">
    <location>
        <begin position="154"/>
        <end position="172"/>
    </location>
</feature>
<evidence type="ECO:0000256" key="2">
    <source>
        <dbReference type="ARBA" id="ARBA00009142"/>
    </source>
</evidence>
<protein>
    <recommendedName>
        <fullName evidence="8">Probable membrane transporter protein</fullName>
    </recommendedName>
</protein>
<dbReference type="InterPro" id="IPR052017">
    <property type="entry name" value="TSUP"/>
</dbReference>
<comment type="similarity">
    <text evidence="2 8">Belongs to the 4-toluene sulfonate uptake permease (TSUP) (TC 2.A.102) family.</text>
</comment>
<feature type="transmembrane region" description="Helical" evidence="8">
    <location>
        <begin position="73"/>
        <end position="93"/>
    </location>
</feature>
<dbReference type="EMBL" id="JADKCH010000033">
    <property type="protein sequence ID" value="MBK8573987.1"/>
    <property type="molecule type" value="Genomic_DNA"/>
</dbReference>
<evidence type="ECO:0000256" key="7">
    <source>
        <dbReference type="ARBA" id="ARBA00023136"/>
    </source>
</evidence>
<evidence type="ECO:0000256" key="4">
    <source>
        <dbReference type="ARBA" id="ARBA00022475"/>
    </source>
</evidence>
<organism evidence="9 10">
    <name type="scientific">Candidatus Geothrix odensensis</name>
    <dbReference type="NCBI Taxonomy" id="2954440"/>
    <lineage>
        <taxon>Bacteria</taxon>
        <taxon>Pseudomonadati</taxon>
        <taxon>Acidobacteriota</taxon>
        <taxon>Holophagae</taxon>
        <taxon>Holophagales</taxon>
        <taxon>Holophagaceae</taxon>
        <taxon>Geothrix</taxon>
    </lineage>
</organism>
<accession>A0A936F4I4</accession>
<dbReference type="Pfam" id="PF01925">
    <property type="entry name" value="TauE"/>
    <property type="match status" value="1"/>
</dbReference>
<dbReference type="Proteomes" id="UP000709959">
    <property type="component" value="Unassembled WGS sequence"/>
</dbReference>
<reference evidence="9 10" key="1">
    <citation type="submission" date="2020-10" db="EMBL/GenBank/DDBJ databases">
        <title>Connecting structure to function with the recovery of over 1000 high-quality activated sludge metagenome-assembled genomes encoding full-length rRNA genes using long-read sequencing.</title>
        <authorList>
            <person name="Singleton C.M."/>
            <person name="Petriglieri F."/>
            <person name="Kristensen J.M."/>
            <person name="Kirkegaard R.H."/>
            <person name="Michaelsen T.Y."/>
            <person name="Andersen M.H."/>
            <person name="Karst S.M."/>
            <person name="Dueholm M.S."/>
            <person name="Nielsen P.H."/>
            <person name="Albertsen M."/>
        </authorList>
    </citation>
    <scope>NUCLEOTIDE SEQUENCE [LARGE SCALE GENOMIC DNA]</scope>
    <source>
        <strain evidence="9">OdNE_18-Q3-R46-58_MAXAC.008</strain>
    </source>
</reference>
<feature type="transmembrane region" description="Helical" evidence="8">
    <location>
        <begin position="239"/>
        <end position="257"/>
    </location>
</feature>
<gene>
    <name evidence="9" type="ORF">IPN91_15510</name>
</gene>
<keyword evidence="5 8" id="KW-0812">Transmembrane</keyword>
<evidence type="ECO:0000256" key="5">
    <source>
        <dbReference type="ARBA" id="ARBA00022692"/>
    </source>
</evidence>
<dbReference type="GO" id="GO:0005886">
    <property type="term" value="C:plasma membrane"/>
    <property type="evidence" value="ECO:0007669"/>
    <property type="project" value="UniProtKB-SubCell"/>
</dbReference>
<evidence type="ECO:0000313" key="9">
    <source>
        <dbReference type="EMBL" id="MBK8573987.1"/>
    </source>
</evidence>
<comment type="caution">
    <text evidence="9">The sequence shown here is derived from an EMBL/GenBank/DDBJ whole genome shotgun (WGS) entry which is preliminary data.</text>
</comment>
<evidence type="ECO:0000256" key="3">
    <source>
        <dbReference type="ARBA" id="ARBA00022448"/>
    </source>
</evidence>
<name>A0A936F4I4_9BACT</name>
<sequence>MSLLSILTVMAAAFTAGAINSIAGGGTLVSFPALLGIGLTGQQANVTSTLALWPGSIGGFWGHREDLAGIRAFALRLMPPSLIGGALGAWLMLVTPQKVFDQLVPWLILAATVLLAANDPVSKLLKKIHGHERTPGWWIAAICFQFIVGIYGGYFGAGIGILMLAALSLLGLTDIHQMNGLKNLLALCINGIAIFAFMAMEFLRHPGNAKWMLVLPMAVAAGLGGLFGSHMAHRVGRTTVRGGVVAIGFILSAWYFYKTYAA</sequence>
<comment type="subcellular location">
    <subcellularLocation>
        <location evidence="1 8">Cell membrane</location>
        <topology evidence="1 8">Multi-pass membrane protein</topology>
    </subcellularLocation>
</comment>
<feature type="transmembrane region" description="Helical" evidence="8">
    <location>
        <begin position="209"/>
        <end position="227"/>
    </location>
</feature>
<keyword evidence="6 8" id="KW-1133">Transmembrane helix</keyword>
<dbReference type="AlphaFoldDB" id="A0A936F4I4"/>
<proteinExistence type="inferred from homology"/>
<dbReference type="PANTHER" id="PTHR30269">
    <property type="entry name" value="TRANSMEMBRANE PROTEIN YFCA"/>
    <property type="match status" value="1"/>
</dbReference>
<keyword evidence="4 8" id="KW-1003">Cell membrane</keyword>
<feature type="transmembrane region" description="Helical" evidence="8">
    <location>
        <begin position="184"/>
        <end position="203"/>
    </location>
</feature>
<feature type="transmembrane region" description="Helical" evidence="8">
    <location>
        <begin position="99"/>
        <end position="118"/>
    </location>
</feature>
<keyword evidence="3" id="KW-0813">Transport</keyword>
<evidence type="ECO:0000313" key="10">
    <source>
        <dbReference type="Proteomes" id="UP000709959"/>
    </source>
</evidence>
<evidence type="ECO:0000256" key="6">
    <source>
        <dbReference type="ARBA" id="ARBA00022989"/>
    </source>
</evidence>
<evidence type="ECO:0000256" key="8">
    <source>
        <dbReference type="RuleBase" id="RU363041"/>
    </source>
</evidence>
<evidence type="ECO:0000256" key="1">
    <source>
        <dbReference type="ARBA" id="ARBA00004651"/>
    </source>
</evidence>
<dbReference type="InterPro" id="IPR002781">
    <property type="entry name" value="TM_pro_TauE-like"/>
</dbReference>
<keyword evidence="7 8" id="KW-0472">Membrane</keyword>